<comment type="caution">
    <text evidence="1">The sequence shown here is derived from an EMBL/GenBank/DDBJ whole genome shotgun (WGS) entry which is preliminary data.</text>
</comment>
<dbReference type="AlphaFoldDB" id="A0AAN8EU12"/>
<dbReference type="Proteomes" id="UP001331761">
    <property type="component" value="Unassembled WGS sequence"/>
</dbReference>
<name>A0AAN8EU12_TRICO</name>
<evidence type="ECO:0000313" key="1">
    <source>
        <dbReference type="EMBL" id="KAK5966825.1"/>
    </source>
</evidence>
<dbReference type="EMBL" id="WIXE01023064">
    <property type="protein sequence ID" value="KAK5966825.1"/>
    <property type="molecule type" value="Genomic_DNA"/>
</dbReference>
<evidence type="ECO:0000313" key="2">
    <source>
        <dbReference type="Proteomes" id="UP001331761"/>
    </source>
</evidence>
<accession>A0AAN8EU12</accession>
<gene>
    <name evidence="1" type="ORF">GCK32_014867</name>
</gene>
<organism evidence="1 2">
    <name type="scientific">Trichostrongylus colubriformis</name>
    <name type="common">Black scour worm</name>
    <dbReference type="NCBI Taxonomy" id="6319"/>
    <lineage>
        <taxon>Eukaryota</taxon>
        <taxon>Metazoa</taxon>
        <taxon>Ecdysozoa</taxon>
        <taxon>Nematoda</taxon>
        <taxon>Chromadorea</taxon>
        <taxon>Rhabditida</taxon>
        <taxon>Rhabditina</taxon>
        <taxon>Rhabditomorpha</taxon>
        <taxon>Strongyloidea</taxon>
        <taxon>Trichostrongylidae</taxon>
        <taxon>Trichostrongylus</taxon>
    </lineage>
</organism>
<proteinExistence type="predicted"/>
<reference evidence="1 2" key="1">
    <citation type="submission" date="2019-10" db="EMBL/GenBank/DDBJ databases">
        <title>Assembly and Annotation for the nematode Trichostrongylus colubriformis.</title>
        <authorList>
            <person name="Martin J."/>
        </authorList>
    </citation>
    <scope>NUCLEOTIDE SEQUENCE [LARGE SCALE GENOMIC DNA]</scope>
    <source>
        <strain evidence="1">G859</strain>
        <tissue evidence="1">Whole worm</tissue>
    </source>
</reference>
<keyword evidence="2" id="KW-1185">Reference proteome</keyword>
<sequence>MRCLEARFPCRNHERLTVSWLNNSFHVTRSHKAVPILCAPTPAATSSKPMPSTDHGGFLVMGSVCKTLFPAML</sequence>
<protein>
    <submittedName>
        <fullName evidence="1">Uncharacterized protein</fullName>
    </submittedName>
</protein>